<dbReference type="AlphaFoldDB" id="A0A9K3HF85"/>
<keyword evidence="2" id="KW-1185">Reference proteome</keyword>
<dbReference type="EMBL" id="MNCJ02000327">
    <property type="protein sequence ID" value="KAF5777219.1"/>
    <property type="molecule type" value="Genomic_DNA"/>
</dbReference>
<comment type="caution">
    <text evidence="1">The sequence shown here is derived from an EMBL/GenBank/DDBJ whole genome shotgun (WGS) entry which is preliminary data.</text>
</comment>
<reference evidence="1" key="2">
    <citation type="submission" date="2020-06" db="EMBL/GenBank/DDBJ databases">
        <title>Helianthus annuus Genome sequencing and assembly Release 2.</title>
        <authorList>
            <person name="Gouzy J."/>
            <person name="Langlade N."/>
            <person name="Munos S."/>
        </authorList>
    </citation>
    <scope>NUCLEOTIDE SEQUENCE</scope>
    <source>
        <tissue evidence="1">Leaves</tissue>
    </source>
</reference>
<accession>A0A9K3HF85</accession>
<dbReference type="Proteomes" id="UP000215914">
    <property type="component" value="Unassembled WGS sequence"/>
</dbReference>
<proteinExistence type="predicted"/>
<protein>
    <submittedName>
        <fullName evidence="1">Uncharacterized protein</fullName>
    </submittedName>
</protein>
<evidence type="ECO:0000313" key="2">
    <source>
        <dbReference type="Proteomes" id="UP000215914"/>
    </source>
</evidence>
<reference evidence="1" key="1">
    <citation type="journal article" date="2017" name="Nature">
        <title>The sunflower genome provides insights into oil metabolism, flowering and Asterid evolution.</title>
        <authorList>
            <person name="Badouin H."/>
            <person name="Gouzy J."/>
            <person name="Grassa C.J."/>
            <person name="Murat F."/>
            <person name="Staton S.E."/>
            <person name="Cottret L."/>
            <person name="Lelandais-Briere C."/>
            <person name="Owens G.L."/>
            <person name="Carrere S."/>
            <person name="Mayjonade B."/>
            <person name="Legrand L."/>
            <person name="Gill N."/>
            <person name="Kane N.C."/>
            <person name="Bowers J.E."/>
            <person name="Hubner S."/>
            <person name="Bellec A."/>
            <person name="Berard A."/>
            <person name="Berges H."/>
            <person name="Blanchet N."/>
            <person name="Boniface M.C."/>
            <person name="Brunel D."/>
            <person name="Catrice O."/>
            <person name="Chaidir N."/>
            <person name="Claudel C."/>
            <person name="Donnadieu C."/>
            <person name="Faraut T."/>
            <person name="Fievet G."/>
            <person name="Helmstetter N."/>
            <person name="King M."/>
            <person name="Knapp S.J."/>
            <person name="Lai Z."/>
            <person name="Le Paslier M.C."/>
            <person name="Lippi Y."/>
            <person name="Lorenzon L."/>
            <person name="Mandel J.R."/>
            <person name="Marage G."/>
            <person name="Marchand G."/>
            <person name="Marquand E."/>
            <person name="Bret-Mestries E."/>
            <person name="Morien E."/>
            <person name="Nambeesan S."/>
            <person name="Nguyen T."/>
            <person name="Pegot-Espagnet P."/>
            <person name="Pouilly N."/>
            <person name="Raftis F."/>
            <person name="Sallet E."/>
            <person name="Schiex T."/>
            <person name="Thomas J."/>
            <person name="Vandecasteele C."/>
            <person name="Vares D."/>
            <person name="Vear F."/>
            <person name="Vautrin S."/>
            <person name="Crespi M."/>
            <person name="Mangin B."/>
            <person name="Burke J.M."/>
            <person name="Salse J."/>
            <person name="Munos S."/>
            <person name="Vincourt P."/>
            <person name="Rieseberg L.H."/>
            <person name="Langlade N.B."/>
        </authorList>
    </citation>
    <scope>NUCLEOTIDE SEQUENCE</scope>
    <source>
        <tissue evidence="1">Leaves</tissue>
    </source>
</reference>
<evidence type="ECO:0000313" key="1">
    <source>
        <dbReference type="EMBL" id="KAF5777219.1"/>
    </source>
</evidence>
<gene>
    <name evidence="1" type="ORF">HanXRQr2_Chr12g0533091</name>
</gene>
<dbReference type="Gramene" id="mRNA:HanXRQr2_Chr12g0533091">
    <property type="protein sequence ID" value="mRNA:HanXRQr2_Chr12g0533091"/>
    <property type="gene ID" value="HanXRQr2_Chr12g0533091"/>
</dbReference>
<organism evidence="1 2">
    <name type="scientific">Helianthus annuus</name>
    <name type="common">Common sunflower</name>
    <dbReference type="NCBI Taxonomy" id="4232"/>
    <lineage>
        <taxon>Eukaryota</taxon>
        <taxon>Viridiplantae</taxon>
        <taxon>Streptophyta</taxon>
        <taxon>Embryophyta</taxon>
        <taxon>Tracheophyta</taxon>
        <taxon>Spermatophyta</taxon>
        <taxon>Magnoliopsida</taxon>
        <taxon>eudicotyledons</taxon>
        <taxon>Gunneridae</taxon>
        <taxon>Pentapetalae</taxon>
        <taxon>asterids</taxon>
        <taxon>campanulids</taxon>
        <taxon>Asterales</taxon>
        <taxon>Asteraceae</taxon>
        <taxon>Asteroideae</taxon>
        <taxon>Heliantheae alliance</taxon>
        <taxon>Heliantheae</taxon>
        <taxon>Helianthus</taxon>
    </lineage>
</organism>
<sequence>MNPRSCKSATCCVPMSNVCPFHCLCQGKIGLFTSKLPKYTRLHLVIPIFFPNLSSQPCSYTFCPIFLSHICFVFR</sequence>
<name>A0A9K3HF85_HELAN</name>